<gene>
    <name evidence="2" type="ORF">EDC25_10984</name>
</gene>
<evidence type="ECO:0000313" key="3">
    <source>
        <dbReference type="Proteomes" id="UP000294599"/>
    </source>
</evidence>
<dbReference type="AlphaFoldDB" id="A0A4R3LDK8"/>
<dbReference type="GO" id="GO:0000271">
    <property type="term" value="P:polysaccharide biosynthetic process"/>
    <property type="evidence" value="ECO:0007669"/>
    <property type="project" value="TreeGrafter"/>
</dbReference>
<comment type="caution">
    <text evidence="2">The sequence shown here is derived from an EMBL/GenBank/DDBJ whole genome shotgun (WGS) entry which is preliminary data.</text>
</comment>
<dbReference type="CDD" id="cd00616">
    <property type="entry name" value="AHBA_syn"/>
    <property type="match status" value="1"/>
</dbReference>
<organism evidence="2 3">
    <name type="scientific">Pseudofulvimonas gallinarii</name>
    <dbReference type="NCBI Taxonomy" id="634155"/>
    <lineage>
        <taxon>Bacteria</taxon>
        <taxon>Pseudomonadati</taxon>
        <taxon>Pseudomonadota</taxon>
        <taxon>Gammaproteobacteria</taxon>
        <taxon>Lysobacterales</taxon>
        <taxon>Rhodanobacteraceae</taxon>
        <taxon>Pseudofulvimonas</taxon>
    </lineage>
</organism>
<dbReference type="Pfam" id="PF01041">
    <property type="entry name" value="DegT_DnrJ_EryC1"/>
    <property type="match status" value="1"/>
</dbReference>
<reference evidence="2 3" key="1">
    <citation type="submission" date="2019-03" db="EMBL/GenBank/DDBJ databases">
        <title>Genomic Encyclopedia of Type Strains, Phase IV (KMG-IV): sequencing the most valuable type-strain genomes for metagenomic binning, comparative biology and taxonomic classification.</title>
        <authorList>
            <person name="Goeker M."/>
        </authorList>
    </citation>
    <scope>NUCLEOTIDE SEQUENCE [LARGE SCALE GENOMIC DNA]</scope>
    <source>
        <strain evidence="2 3">DSM 21944</strain>
    </source>
</reference>
<accession>A0A4R3LDK8</accession>
<dbReference type="GO" id="GO:0008483">
    <property type="term" value="F:transaminase activity"/>
    <property type="evidence" value="ECO:0007669"/>
    <property type="project" value="TreeGrafter"/>
</dbReference>
<proteinExistence type="predicted"/>
<dbReference type="PANTHER" id="PTHR30244:SF36">
    <property type="entry name" value="3-OXO-GLUCOSE-6-PHOSPHATE:GLUTAMATE AMINOTRANSFERASE"/>
    <property type="match status" value="1"/>
</dbReference>
<dbReference type="InterPro" id="IPR015421">
    <property type="entry name" value="PyrdxlP-dep_Trfase_major"/>
</dbReference>
<keyword evidence="1" id="KW-0663">Pyridoxal phosphate</keyword>
<evidence type="ECO:0000256" key="1">
    <source>
        <dbReference type="ARBA" id="ARBA00022898"/>
    </source>
</evidence>
<keyword evidence="3" id="KW-1185">Reference proteome</keyword>
<name>A0A4R3LDK8_9GAMM</name>
<dbReference type="Proteomes" id="UP000294599">
    <property type="component" value="Unassembled WGS sequence"/>
</dbReference>
<sequence>MRALGLGPGDGVAMVANAGMYAATAAVAAGCTPVYCDINPGTLLMDPDSLATLSGETVRAVVVTHLYGLLADMPAILNVARSRGWAVIEDCAQAHGAQRDGKRAGSWGDLAAFSFYPTKNLGACGDGGAVVGADKTLMDRARSLRQYGWRGKYYAVEPGGRNSRLDELQAAILLAKLPALDQQNARRRAIASYYRGVPHSGLVFQDDEGEAHVHHLCVLRSNHREAFQAHLASHGVASDIHYPCPDHRQPVWNGRFNGVRLPVTERVCQEVVTIPCHPWMDDGEVEQVADAIRAWSP</sequence>
<dbReference type="InterPro" id="IPR015424">
    <property type="entry name" value="PyrdxlP-dep_Trfase"/>
</dbReference>
<dbReference type="PROSITE" id="PS51257">
    <property type="entry name" value="PROKAR_LIPOPROTEIN"/>
    <property type="match status" value="1"/>
</dbReference>
<evidence type="ECO:0000313" key="2">
    <source>
        <dbReference type="EMBL" id="TCS98231.1"/>
    </source>
</evidence>
<dbReference type="EMBL" id="SMAF01000009">
    <property type="protein sequence ID" value="TCS98231.1"/>
    <property type="molecule type" value="Genomic_DNA"/>
</dbReference>
<dbReference type="SUPFAM" id="SSF53383">
    <property type="entry name" value="PLP-dependent transferases"/>
    <property type="match status" value="1"/>
</dbReference>
<protein>
    <submittedName>
        <fullName evidence="2">dTDP-4-amino-4,6-dideoxygalactose transaminase</fullName>
    </submittedName>
</protein>
<dbReference type="GO" id="GO:0030170">
    <property type="term" value="F:pyridoxal phosphate binding"/>
    <property type="evidence" value="ECO:0007669"/>
    <property type="project" value="TreeGrafter"/>
</dbReference>
<dbReference type="PANTHER" id="PTHR30244">
    <property type="entry name" value="TRANSAMINASE"/>
    <property type="match status" value="1"/>
</dbReference>
<dbReference type="Gene3D" id="3.40.640.10">
    <property type="entry name" value="Type I PLP-dependent aspartate aminotransferase-like (Major domain)"/>
    <property type="match status" value="1"/>
</dbReference>
<dbReference type="InterPro" id="IPR000653">
    <property type="entry name" value="DegT/StrS_aminotransferase"/>
</dbReference>